<dbReference type="Pfam" id="PF14355">
    <property type="entry name" value="Abi_C"/>
    <property type="match status" value="1"/>
</dbReference>
<dbReference type="EMBL" id="LVHI01000013">
    <property type="protein sequence ID" value="OAK54064.1"/>
    <property type="molecule type" value="Genomic_DNA"/>
</dbReference>
<accession>A0A177YEU0</accession>
<dbReference type="AlphaFoldDB" id="A0A177YEU0"/>
<dbReference type="InterPro" id="IPR026001">
    <property type="entry name" value="Abi-like_C"/>
</dbReference>
<protein>
    <recommendedName>
        <fullName evidence="5">Abortive infection C-terminus</fullName>
    </recommendedName>
</protein>
<reference evidence="3 4" key="1">
    <citation type="submission" date="2016-03" db="EMBL/GenBank/DDBJ databases">
        <title>Genome sequence of Rhodococcus kyotonensis KB10.</title>
        <authorList>
            <person name="Jeong H."/>
            <person name="Hong C.E."/>
            <person name="Jo S.H."/>
            <person name="Park J.M."/>
        </authorList>
    </citation>
    <scope>NUCLEOTIDE SEQUENCE [LARGE SCALE GENOMIC DNA]</scope>
    <source>
        <strain evidence="3 4">KB10</strain>
    </source>
</reference>
<feature type="domain" description="AbiJ-NTD3" evidence="2">
    <location>
        <begin position="15"/>
        <end position="165"/>
    </location>
</feature>
<comment type="caution">
    <text evidence="3">The sequence shown here is derived from an EMBL/GenBank/DDBJ whole genome shotgun (WGS) entry which is preliminary data.</text>
</comment>
<organism evidence="3 4">
    <name type="scientific">Rhodococcoides kyotonense</name>
    <dbReference type="NCBI Taxonomy" id="398843"/>
    <lineage>
        <taxon>Bacteria</taxon>
        <taxon>Bacillati</taxon>
        <taxon>Actinomycetota</taxon>
        <taxon>Actinomycetes</taxon>
        <taxon>Mycobacteriales</taxon>
        <taxon>Nocardiaceae</taxon>
        <taxon>Rhodococcoides</taxon>
    </lineage>
</organism>
<evidence type="ECO:0000313" key="3">
    <source>
        <dbReference type="EMBL" id="OAK54064.1"/>
    </source>
</evidence>
<gene>
    <name evidence="3" type="ORF">A3K89_21420</name>
</gene>
<name>A0A177YEU0_9NOCA</name>
<feature type="domain" description="Abortive infection protein-like C-terminal" evidence="1">
    <location>
        <begin position="225"/>
        <end position="306"/>
    </location>
</feature>
<dbReference type="InterPro" id="IPR041427">
    <property type="entry name" value="AbiJ-NTD3"/>
</dbReference>
<keyword evidence="4" id="KW-1185">Reference proteome</keyword>
<evidence type="ECO:0000259" key="2">
    <source>
        <dbReference type="Pfam" id="PF18860"/>
    </source>
</evidence>
<proteinExistence type="predicted"/>
<evidence type="ECO:0008006" key="5">
    <source>
        <dbReference type="Google" id="ProtNLM"/>
    </source>
</evidence>
<sequence length="311" mass="34488">MNPADPARRSHTAREITDITRQAVIDTLTLDRDYFWVGQLDEVTFLSALYDLHDLPSTDRRYTDAAGDIHQHCINNNDWGEGWVFGDTRFNIRTGPDEAFLRFLTRTVHPLVRDPEIAESMVIRLNELLAPDNYELVADGTVSGRTLYNWRRISSFHGDRPAGLVLDRATLDDRTTLDRHLRRIEASIATDPEAAIGACKELIESVFIQILDDLGGTYKRSDDLPTLYKATSKALDIAGKSVEGDAAASSAVNGLLRGLASSVQSLGELRNKIGTGHGRGSPSTADRRHARLALNSAVAISEFLFDVWDTR</sequence>
<dbReference type="Proteomes" id="UP000077519">
    <property type="component" value="Unassembled WGS sequence"/>
</dbReference>
<dbReference type="Pfam" id="PF18860">
    <property type="entry name" value="AbiJ_NTD3"/>
    <property type="match status" value="1"/>
</dbReference>
<evidence type="ECO:0000259" key="1">
    <source>
        <dbReference type="Pfam" id="PF14355"/>
    </source>
</evidence>
<evidence type="ECO:0000313" key="4">
    <source>
        <dbReference type="Proteomes" id="UP000077519"/>
    </source>
</evidence>
<dbReference type="RefSeq" id="WP_068426452.1">
    <property type="nucleotide sequence ID" value="NZ_LVHI01000013.1"/>
</dbReference>